<organism evidence="1 2">
    <name type="scientific">Dichanthelium oligosanthes</name>
    <dbReference type="NCBI Taxonomy" id="888268"/>
    <lineage>
        <taxon>Eukaryota</taxon>
        <taxon>Viridiplantae</taxon>
        <taxon>Streptophyta</taxon>
        <taxon>Embryophyta</taxon>
        <taxon>Tracheophyta</taxon>
        <taxon>Spermatophyta</taxon>
        <taxon>Magnoliopsida</taxon>
        <taxon>Liliopsida</taxon>
        <taxon>Poales</taxon>
        <taxon>Poaceae</taxon>
        <taxon>PACMAD clade</taxon>
        <taxon>Panicoideae</taxon>
        <taxon>Panicodae</taxon>
        <taxon>Paniceae</taxon>
        <taxon>Dichantheliinae</taxon>
        <taxon>Dichanthelium</taxon>
    </lineage>
</organism>
<dbReference type="Proteomes" id="UP000095767">
    <property type="component" value="Unassembled WGS sequence"/>
</dbReference>
<dbReference type="EMBL" id="LWDX02061598">
    <property type="protein sequence ID" value="OEL16922.1"/>
    <property type="molecule type" value="Genomic_DNA"/>
</dbReference>
<feature type="non-terminal residue" evidence="1">
    <location>
        <position position="1"/>
    </location>
</feature>
<evidence type="ECO:0000313" key="1">
    <source>
        <dbReference type="EMBL" id="OEL16922.1"/>
    </source>
</evidence>
<proteinExistence type="predicted"/>
<dbReference type="AlphaFoldDB" id="A0A1E5UVF9"/>
<sequence>LIQNGSRFVQQAIEVATTKEIVMVYREIMPCIVFVCSLLLSMETTRFKRFLSMDRNPTRGSSSVI</sequence>
<comment type="caution">
    <text evidence="1">The sequence shown here is derived from an EMBL/GenBank/DDBJ whole genome shotgun (WGS) entry which is preliminary data.</text>
</comment>
<reference evidence="1 2" key="1">
    <citation type="submission" date="2016-09" db="EMBL/GenBank/DDBJ databases">
        <title>The draft genome of Dichanthelium oligosanthes: A C3 panicoid grass species.</title>
        <authorList>
            <person name="Studer A.J."/>
            <person name="Schnable J.C."/>
            <person name="Brutnell T.P."/>
        </authorList>
    </citation>
    <scope>NUCLEOTIDE SEQUENCE [LARGE SCALE GENOMIC DNA]</scope>
    <source>
        <strain evidence="2">cv. Kellogg 1175</strain>
        <tissue evidence="1">Leaf</tissue>
    </source>
</reference>
<name>A0A1E5UVF9_9POAL</name>
<evidence type="ECO:0000313" key="2">
    <source>
        <dbReference type="Proteomes" id="UP000095767"/>
    </source>
</evidence>
<protein>
    <submittedName>
        <fullName evidence="1">Uncharacterized protein</fullName>
    </submittedName>
</protein>
<keyword evidence="2" id="KW-1185">Reference proteome</keyword>
<accession>A0A1E5UVF9</accession>
<gene>
    <name evidence="1" type="ORF">BAE44_0022061</name>
</gene>